<comment type="catalytic activity">
    <reaction evidence="7">
        <text>L-threonyl-[protein] + ATP = O-phospho-L-threonyl-[protein] + ADP + H(+)</text>
        <dbReference type="Rhea" id="RHEA:46608"/>
        <dbReference type="Rhea" id="RHEA-COMP:11060"/>
        <dbReference type="Rhea" id="RHEA-COMP:11605"/>
        <dbReference type="ChEBI" id="CHEBI:15378"/>
        <dbReference type="ChEBI" id="CHEBI:30013"/>
        <dbReference type="ChEBI" id="CHEBI:30616"/>
        <dbReference type="ChEBI" id="CHEBI:61977"/>
        <dbReference type="ChEBI" id="CHEBI:456216"/>
        <dbReference type="EC" id="2.7.11.1"/>
    </reaction>
</comment>
<keyword evidence="4" id="KW-0547">Nucleotide-binding</keyword>
<feature type="domain" description="PASTA" evidence="11">
    <location>
        <begin position="392"/>
        <end position="459"/>
    </location>
</feature>
<dbReference type="Gene3D" id="3.30.200.20">
    <property type="entry name" value="Phosphorylase Kinase, domain 1"/>
    <property type="match status" value="1"/>
</dbReference>
<dbReference type="PROSITE" id="PS00108">
    <property type="entry name" value="PROTEIN_KINASE_ST"/>
    <property type="match status" value="1"/>
</dbReference>
<keyword evidence="5 12" id="KW-0418">Kinase</keyword>
<dbReference type="CDD" id="cd06577">
    <property type="entry name" value="PASTA_pknB"/>
    <property type="match status" value="1"/>
</dbReference>
<dbReference type="Proteomes" id="UP001281731">
    <property type="component" value="Unassembled WGS sequence"/>
</dbReference>
<protein>
    <recommendedName>
        <fullName evidence="1">non-specific serine/threonine protein kinase</fullName>
        <ecNumber evidence="1">2.7.11.1</ecNumber>
    </recommendedName>
</protein>
<evidence type="ECO:0000259" key="11">
    <source>
        <dbReference type="PROSITE" id="PS51178"/>
    </source>
</evidence>
<dbReference type="Gene3D" id="1.10.510.10">
    <property type="entry name" value="Transferase(Phosphotransferase) domain 1"/>
    <property type="match status" value="1"/>
</dbReference>
<sequence length="459" mass="50109">MHSFTPGTTVDGRYVLRSPLASGGMAHIWLAHDSRLGRDVALKAIRDNYSGHPDFEARFDREARAIASLSNPHIVNIFDRGYWQGQAYIVMEYIPGPNLRQELRRLGTFPLGHVLNLMEQNLQGLSTAHRAGIIHRDIKPDNILLDAPLPSSWHSDAPMPLLLLADFGLARPVSFTTTAQAPRMVSVAYCAPEILDGETASPASDIYSEGILFYELLMGRPPFLGESMEATARMHRNQDIPRVTDTVSWIPKTIDSLIGLWTAKDVSRRPHNATVALRALKNVHESIEPEILKMRVPLLQPQHETPVLAPGSTPESEPGSAPEFTPRSAPGSIPPVVHPSARNLPTGTETLTPTRKRTKPRRKIFRSVLAHSGLLLLATGVGVGVAYIQSTRQDTVVVPDVKGQTVSEARKMIEKKGLVANTVTEKTGDSKSSGRVILTQPAAGKNARTGDSVTLRIAP</sequence>
<keyword evidence="3" id="KW-0808">Transferase</keyword>
<feature type="region of interest" description="Disordered" evidence="9">
    <location>
        <begin position="304"/>
        <end position="360"/>
    </location>
</feature>
<name>A0AAW9HUK3_9ACTO</name>
<evidence type="ECO:0000256" key="8">
    <source>
        <dbReference type="ARBA" id="ARBA00048679"/>
    </source>
</evidence>
<dbReference type="PROSITE" id="PS51178">
    <property type="entry name" value="PASTA"/>
    <property type="match status" value="1"/>
</dbReference>
<dbReference type="CDD" id="cd14014">
    <property type="entry name" value="STKc_PknB_like"/>
    <property type="match status" value="1"/>
</dbReference>
<evidence type="ECO:0000256" key="5">
    <source>
        <dbReference type="ARBA" id="ARBA00022777"/>
    </source>
</evidence>
<dbReference type="Gene3D" id="3.30.10.20">
    <property type="match status" value="1"/>
</dbReference>
<dbReference type="PROSITE" id="PS50011">
    <property type="entry name" value="PROTEIN_KINASE_DOM"/>
    <property type="match status" value="1"/>
</dbReference>
<evidence type="ECO:0000256" key="7">
    <source>
        <dbReference type="ARBA" id="ARBA00047899"/>
    </source>
</evidence>
<dbReference type="RefSeq" id="WP_320756661.1">
    <property type="nucleotide sequence ID" value="NZ_JAWNGC010000008.1"/>
</dbReference>
<evidence type="ECO:0000313" key="12">
    <source>
        <dbReference type="EMBL" id="MDY5155413.1"/>
    </source>
</evidence>
<dbReference type="InterPro" id="IPR000719">
    <property type="entry name" value="Prot_kinase_dom"/>
</dbReference>
<dbReference type="Pfam" id="PF03793">
    <property type="entry name" value="PASTA"/>
    <property type="match status" value="1"/>
</dbReference>
<dbReference type="PANTHER" id="PTHR43289:SF34">
    <property type="entry name" value="SERINE_THREONINE-PROTEIN KINASE YBDM-RELATED"/>
    <property type="match status" value="1"/>
</dbReference>
<dbReference type="GO" id="GO:0004674">
    <property type="term" value="F:protein serine/threonine kinase activity"/>
    <property type="evidence" value="ECO:0007669"/>
    <property type="project" value="UniProtKB-KW"/>
</dbReference>
<dbReference type="InterPro" id="IPR008271">
    <property type="entry name" value="Ser/Thr_kinase_AS"/>
</dbReference>
<keyword evidence="2" id="KW-0723">Serine/threonine-protein kinase</keyword>
<dbReference type="SUPFAM" id="SSF56112">
    <property type="entry name" value="Protein kinase-like (PK-like)"/>
    <property type="match status" value="1"/>
</dbReference>
<dbReference type="GO" id="GO:0005524">
    <property type="term" value="F:ATP binding"/>
    <property type="evidence" value="ECO:0007669"/>
    <property type="project" value="UniProtKB-KW"/>
</dbReference>
<evidence type="ECO:0000256" key="1">
    <source>
        <dbReference type="ARBA" id="ARBA00012513"/>
    </source>
</evidence>
<accession>A0AAW9HUK3</accession>
<dbReference type="FunFam" id="3.30.200.20:FF:000035">
    <property type="entry name" value="Serine/threonine protein kinase Stk1"/>
    <property type="match status" value="1"/>
</dbReference>
<dbReference type="PANTHER" id="PTHR43289">
    <property type="entry name" value="MITOGEN-ACTIVATED PROTEIN KINASE KINASE KINASE 20-RELATED"/>
    <property type="match status" value="1"/>
</dbReference>
<reference evidence="12" key="1">
    <citation type="submission" date="2023-10" db="EMBL/GenBank/DDBJ databases">
        <title>Whole Genome based description of the genera Actinobaculum and Actinotignum reveals a complex phylogenetic relationship within the species included in the genus Actinotignum.</title>
        <authorList>
            <person name="Jensen C.S."/>
            <person name="Dargis R."/>
            <person name="Kemp M."/>
            <person name="Christensen J.J."/>
        </authorList>
    </citation>
    <scope>NUCLEOTIDE SEQUENCE</scope>
    <source>
        <strain evidence="12">SLA_B511</strain>
    </source>
</reference>
<proteinExistence type="predicted"/>
<comment type="caution">
    <text evidence="12">The sequence shown here is derived from an EMBL/GenBank/DDBJ whole genome shotgun (WGS) entry which is preliminary data.</text>
</comment>
<dbReference type="AlphaFoldDB" id="A0AAW9HUK3"/>
<comment type="catalytic activity">
    <reaction evidence="8">
        <text>L-seryl-[protein] + ATP = O-phospho-L-seryl-[protein] + ADP + H(+)</text>
        <dbReference type="Rhea" id="RHEA:17989"/>
        <dbReference type="Rhea" id="RHEA-COMP:9863"/>
        <dbReference type="Rhea" id="RHEA-COMP:11604"/>
        <dbReference type="ChEBI" id="CHEBI:15378"/>
        <dbReference type="ChEBI" id="CHEBI:29999"/>
        <dbReference type="ChEBI" id="CHEBI:30616"/>
        <dbReference type="ChEBI" id="CHEBI:83421"/>
        <dbReference type="ChEBI" id="CHEBI:456216"/>
        <dbReference type="EC" id="2.7.11.1"/>
    </reaction>
</comment>
<evidence type="ECO:0000313" key="13">
    <source>
        <dbReference type="Proteomes" id="UP001281731"/>
    </source>
</evidence>
<dbReference type="InterPro" id="IPR011009">
    <property type="entry name" value="Kinase-like_dom_sf"/>
</dbReference>
<evidence type="ECO:0000256" key="3">
    <source>
        <dbReference type="ARBA" id="ARBA00022679"/>
    </source>
</evidence>
<dbReference type="SMART" id="SM00220">
    <property type="entry name" value="S_TKc"/>
    <property type="match status" value="1"/>
</dbReference>
<dbReference type="SMART" id="SM00740">
    <property type="entry name" value="PASTA"/>
    <property type="match status" value="1"/>
</dbReference>
<organism evidence="12 13">
    <name type="scientific">Actinotignum urinale</name>
    <dbReference type="NCBI Taxonomy" id="190146"/>
    <lineage>
        <taxon>Bacteria</taxon>
        <taxon>Bacillati</taxon>
        <taxon>Actinomycetota</taxon>
        <taxon>Actinomycetes</taxon>
        <taxon>Actinomycetales</taxon>
        <taxon>Actinomycetaceae</taxon>
        <taxon>Actinotignum</taxon>
    </lineage>
</organism>
<dbReference type="EC" id="2.7.11.1" evidence="1"/>
<evidence type="ECO:0000259" key="10">
    <source>
        <dbReference type="PROSITE" id="PS50011"/>
    </source>
</evidence>
<evidence type="ECO:0000256" key="2">
    <source>
        <dbReference type="ARBA" id="ARBA00022527"/>
    </source>
</evidence>
<dbReference type="EMBL" id="JAWNGC010000008">
    <property type="protein sequence ID" value="MDY5155413.1"/>
    <property type="molecule type" value="Genomic_DNA"/>
</dbReference>
<evidence type="ECO:0000256" key="4">
    <source>
        <dbReference type="ARBA" id="ARBA00022741"/>
    </source>
</evidence>
<feature type="domain" description="Protein kinase" evidence="10">
    <location>
        <begin position="14"/>
        <end position="287"/>
    </location>
</feature>
<dbReference type="Pfam" id="PF00069">
    <property type="entry name" value="Pkinase"/>
    <property type="match status" value="1"/>
</dbReference>
<dbReference type="InterPro" id="IPR005543">
    <property type="entry name" value="PASTA_dom"/>
</dbReference>
<gene>
    <name evidence="12" type="ORF">R6G80_06730</name>
</gene>
<evidence type="ECO:0000256" key="6">
    <source>
        <dbReference type="ARBA" id="ARBA00022840"/>
    </source>
</evidence>
<keyword evidence="6" id="KW-0067">ATP-binding</keyword>
<evidence type="ECO:0000256" key="9">
    <source>
        <dbReference type="SAM" id="MobiDB-lite"/>
    </source>
</evidence>